<accession>A0A6J7WB26</accession>
<organism evidence="2">
    <name type="scientific">uncultured Caudovirales phage</name>
    <dbReference type="NCBI Taxonomy" id="2100421"/>
    <lineage>
        <taxon>Viruses</taxon>
        <taxon>Duplodnaviria</taxon>
        <taxon>Heunggongvirae</taxon>
        <taxon>Uroviricota</taxon>
        <taxon>Caudoviricetes</taxon>
        <taxon>Peduoviridae</taxon>
        <taxon>Maltschvirus</taxon>
        <taxon>Maltschvirus maltsch</taxon>
    </lineage>
</organism>
<sequence length="42" mass="4872">MSIFALFIPLIAALFAGLVWIAVDDHRWIKKQNEQFKARGKK</sequence>
<feature type="transmembrane region" description="Helical" evidence="1">
    <location>
        <begin position="6"/>
        <end position="23"/>
    </location>
</feature>
<name>A0A6J7WB26_9CAUD</name>
<keyword evidence="1" id="KW-0812">Transmembrane</keyword>
<evidence type="ECO:0000256" key="1">
    <source>
        <dbReference type="SAM" id="Phobius"/>
    </source>
</evidence>
<gene>
    <name evidence="2" type="ORF">UFOVP150_68</name>
</gene>
<keyword evidence="1" id="KW-1133">Transmembrane helix</keyword>
<reference evidence="2" key="1">
    <citation type="submission" date="2020-05" db="EMBL/GenBank/DDBJ databases">
        <authorList>
            <person name="Chiriac C."/>
            <person name="Salcher M."/>
            <person name="Ghai R."/>
            <person name="Kavagutti S V."/>
        </authorList>
    </citation>
    <scope>NUCLEOTIDE SEQUENCE</scope>
</reference>
<proteinExistence type="predicted"/>
<keyword evidence="1" id="KW-0472">Membrane</keyword>
<dbReference type="EMBL" id="LR798199">
    <property type="protein sequence ID" value="CAB5156435.1"/>
    <property type="molecule type" value="Genomic_DNA"/>
</dbReference>
<evidence type="ECO:0000313" key="2">
    <source>
        <dbReference type="EMBL" id="CAB5156435.1"/>
    </source>
</evidence>
<protein>
    <submittedName>
        <fullName evidence="2">Uncharacterized protein</fullName>
    </submittedName>
</protein>